<dbReference type="Proteomes" id="UP001595965">
    <property type="component" value="Unassembled WGS sequence"/>
</dbReference>
<feature type="transmembrane region" description="Helical" evidence="8">
    <location>
        <begin position="47"/>
        <end position="66"/>
    </location>
</feature>
<evidence type="ECO:0000313" key="11">
    <source>
        <dbReference type="Proteomes" id="UP001595965"/>
    </source>
</evidence>
<feature type="transmembrane region" description="Helical" evidence="8">
    <location>
        <begin position="78"/>
        <end position="100"/>
    </location>
</feature>
<feature type="transmembrane region" description="Helical" evidence="8">
    <location>
        <begin position="140"/>
        <end position="162"/>
    </location>
</feature>
<dbReference type="PANTHER" id="PTHR30071">
    <property type="entry name" value="HEME EXPORTER PROTEIN C"/>
    <property type="match status" value="1"/>
</dbReference>
<evidence type="ECO:0000256" key="6">
    <source>
        <dbReference type="ARBA" id="ARBA00022989"/>
    </source>
</evidence>
<evidence type="ECO:0000256" key="4">
    <source>
        <dbReference type="ARBA" id="ARBA00022692"/>
    </source>
</evidence>
<feature type="transmembrane region" description="Helical" evidence="8">
    <location>
        <begin position="106"/>
        <end position="128"/>
    </location>
</feature>
<evidence type="ECO:0000259" key="9">
    <source>
        <dbReference type="Pfam" id="PF01578"/>
    </source>
</evidence>
<evidence type="ECO:0000256" key="7">
    <source>
        <dbReference type="ARBA" id="ARBA00023136"/>
    </source>
</evidence>
<feature type="domain" description="Cytochrome c assembly protein" evidence="9">
    <location>
        <begin position="11"/>
        <end position="166"/>
    </location>
</feature>
<dbReference type="RefSeq" id="WP_344229005.1">
    <property type="nucleotide sequence ID" value="NZ_BAAALH010000002.1"/>
</dbReference>
<evidence type="ECO:0000256" key="5">
    <source>
        <dbReference type="ARBA" id="ARBA00022748"/>
    </source>
</evidence>
<evidence type="ECO:0000256" key="2">
    <source>
        <dbReference type="ARBA" id="ARBA00005840"/>
    </source>
</evidence>
<comment type="subcellular location">
    <subcellularLocation>
        <location evidence="1">Membrane</location>
        <topology evidence="1">Multi-pass membrane protein</topology>
    </subcellularLocation>
</comment>
<feature type="transmembrane region" description="Helical" evidence="8">
    <location>
        <begin position="182"/>
        <end position="203"/>
    </location>
</feature>
<dbReference type="Pfam" id="PF01578">
    <property type="entry name" value="Cytochrom_C_asm"/>
    <property type="match status" value="1"/>
</dbReference>
<evidence type="ECO:0000256" key="3">
    <source>
        <dbReference type="ARBA" id="ARBA00016463"/>
    </source>
</evidence>
<keyword evidence="6 8" id="KW-1133">Transmembrane helix</keyword>
<dbReference type="InterPro" id="IPR002541">
    <property type="entry name" value="Cyt_c_assembly"/>
</dbReference>
<gene>
    <name evidence="10" type="primary">ccsA</name>
    <name evidence="10" type="ORF">ACFO0K_05185</name>
</gene>
<comment type="caution">
    <text evidence="10">The sequence shown here is derived from an EMBL/GenBank/DDBJ whole genome shotgun (WGS) entry which is preliminary data.</text>
</comment>
<accession>A0ABV8XU76</accession>
<protein>
    <recommendedName>
        <fullName evidence="3">Heme exporter protein C</fullName>
    </recommendedName>
</protein>
<dbReference type="InterPro" id="IPR003557">
    <property type="entry name" value="Cyt_c_biogenesis_CcmC"/>
</dbReference>
<keyword evidence="7 8" id="KW-0472">Membrane</keyword>
<dbReference type="EMBL" id="JBHSEN010000001">
    <property type="protein sequence ID" value="MFC4429070.1"/>
    <property type="molecule type" value="Genomic_DNA"/>
</dbReference>
<dbReference type="InterPro" id="IPR045062">
    <property type="entry name" value="Cyt_c_biogenesis_CcsA/CcmC"/>
</dbReference>
<keyword evidence="4 8" id="KW-0812">Transmembrane</keyword>
<keyword evidence="11" id="KW-1185">Reference proteome</keyword>
<keyword evidence="5" id="KW-0201">Cytochrome c-type biogenesis</keyword>
<comment type="similarity">
    <text evidence="2">Belongs to the CcmC/CycZ/HelC family.</text>
</comment>
<evidence type="ECO:0000256" key="1">
    <source>
        <dbReference type="ARBA" id="ARBA00004141"/>
    </source>
</evidence>
<proteinExistence type="inferred from homology"/>
<name>A0ABV8XU76_9MICC</name>
<dbReference type="PRINTS" id="PR01386">
    <property type="entry name" value="CCMCBIOGNSIS"/>
</dbReference>
<evidence type="ECO:0000313" key="10">
    <source>
        <dbReference type="EMBL" id="MFC4429070.1"/>
    </source>
</evidence>
<dbReference type="PANTHER" id="PTHR30071:SF1">
    <property type="entry name" value="CYTOCHROME B_B6 PROTEIN-RELATED"/>
    <property type="match status" value="1"/>
</dbReference>
<sequence>MSPGQQKVLAAGLIVCVLTLPFALLVVPADAVQGEAQRLMYLHVPAAWSAFLCFGAVLVASLRHLFVRNERPWAMARAAAEAGVLLTVLTLLTGSLWGALTWGTWWAWDARVITTVAMGLVYVVYLAVSGLVRTRRGRQLGSVIGIAGFLTVPLVHFSVLWWRTLHQPPTILAPSLSPPIDALMAVALAAALLGFTLLTAWAVGYRAVILREAAARGASLPEPKTSAPAPGRELLRR</sequence>
<organism evidence="10 11">
    <name type="scientific">Citricoccus alkalitolerans</name>
    <dbReference type="NCBI Taxonomy" id="246603"/>
    <lineage>
        <taxon>Bacteria</taxon>
        <taxon>Bacillati</taxon>
        <taxon>Actinomycetota</taxon>
        <taxon>Actinomycetes</taxon>
        <taxon>Micrococcales</taxon>
        <taxon>Micrococcaceae</taxon>
        <taxon>Citricoccus</taxon>
    </lineage>
</organism>
<evidence type="ECO:0000256" key="8">
    <source>
        <dbReference type="SAM" id="Phobius"/>
    </source>
</evidence>
<reference evidence="11" key="1">
    <citation type="journal article" date="2019" name="Int. J. Syst. Evol. Microbiol.">
        <title>The Global Catalogue of Microorganisms (GCM) 10K type strain sequencing project: providing services to taxonomists for standard genome sequencing and annotation.</title>
        <authorList>
            <consortium name="The Broad Institute Genomics Platform"/>
            <consortium name="The Broad Institute Genome Sequencing Center for Infectious Disease"/>
            <person name="Wu L."/>
            <person name="Ma J."/>
        </authorList>
    </citation>
    <scope>NUCLEOTIDE SEQUENCE [LARGE SCALE GENOMIC DNA]</scope>
    <source>
        <strain evidence="11">CGMCC 1.12125</strain>
    </source>
</reference>